<organism evidence="7">
    <name type="scientific">hydrothermal vent metagenome</name>
    <dbReference type="NCBI Taxonomy" id="652676"/>
    <lineage>
        <taxon>unclassified sequences</taxon>
        <taxon>metagenomes</taxon>
        <taxon>ecological metagenomes</taxon>
    </lineage>
</organism>
<reference evidence="7" key="1">
    <citation type="submission" date="2018-06" db="EMBL/GenBank/DDBJ databases">
        <authorList>
            <person name="Zhirakovskaya E."/>
        </authorList>
    </citation>
    <scope>NUCLEOTIDE SEQUENCE</scope>
</reference>
<dbReference type="CDD" id="cd06782">
    <property type="entry name" value="cpPDZ_CPP-like"/>
    <property type="match status" value="1"/>
</dbReference>
<evidence type="ECO:0000256" key="3">
    <source>
        <dbReference type="ARBA" id="ARBA00022801"/>
    </source>
</evidence>
<dbReference type="Pfam" id="PF13180">
    <property type="entry name" value="PDZ_2"/>
    <property type="match status" value="1"/>
</dbReference>
<dbReference type="CDD" id="cd07560">
    <property type="entry name" value="Peptidase_S41_CPP"/>
    <property type="match status" value="1"/>
</dbReference>
<dbReference type="InterPro" id="IPR055210">
    <property type="entry name" value="CtpA/B_N"/>
</dbReference>
<keyword evidence="3 7" id="KW-0378">Hydrolase</keyword>
<dbReference type="InterPro" id="IPR036034">
    <property type="entry name" value="PDZ_sf"/>
</dbReference>
<evidence type="ECO:0000259" key="6">
    <source>
        <dbReference type="PROSITE" id="PS50106"/>
    </source>
</evidence>
<dbReference type="SUPFAM" id="SSF52096">
    <property type="entry name" value="ClpP/crotonase"/>
    <property type="match status" value="1"/>
</dbReference>
<gene>
    <name evidence="7" type="ORF">MNBD_NITROSPIRAE01-2337</name>
</gene>
<dbReference type="Gene3D" id="2.30.42.10">
    <property type="match status" value="1"/>
</dbReference>
<dbReference type="InterPro" id="IPR005151">
    <property type="entry name" value="Tail-specific_protease"/>
</dbReference>
<dbReference type="EC" id="3.4.21.102" evidence="7"/>
<evidence type="ECO:0000256" key="4">
    <source>
        <dbReference type="ARBA" id="ARBA00022825"/>
    </source>
</evidence>
<feature type="region of interest" description="Disordered" evidence="5">
    <location>
        <begin position="391"/>
        <end position="420"/>
    </location>
</feature>
<dbReference type="InterPro" id="IPR001478">
    <property type="entry name" value="PDZ"/>
</dbReference>
<name>A0A3B1CWA8_9ZZZZ</name>
<dbReference type="PANTHER" id="PTHR32060">
    <property type="entry name" value="TAIL-SPECIFIC PROTEASE"/>
    <property type="match status" value="1"/>
</dbReference>
<dbReference type="GO" id="GO:0006508">
    <property type="term" value="P:proteolysis"/>
    <property type="evidence" value="ECO:0007669"/>
    <property type="project" value="UniProtKB-KW"/>
</dbReference>
<keyword evidence="4" id="KW-0720">Serine protease</keyword>
<feature type="domain" description="PDZ" evidence="6">
    <location>
        <begin position="91"/>
        <end position="174"/>
    </location>
</feature>
<accession>A0A3B1CWA8</accession>
<dbReference type="EMBL" id="UOGF01000035">
    <property type="protein sequence ID" value="VAX28164.1"/>
    <property type="molecule type" value="Genomic_DNA"/>
</dbReference>
<dbReference type="Gene3D" id="3.90.226.10">
    <property type="entry name" value="2-enoyl-CoA Hydratase, Chain A, domain 1"/>
    <property type="match status" value="1"/>
</dbReference>
<dbReference type="FunFam" id="2.30.42.10:FF:000063">
    <property type="entry name" value="Peptidase, S41 family"/>
    <property type="match status" value="1"/>
</dbReference>
<dbReference type="NCBIfam" id="TIGR00225">
    <property type="entry name" value="prc"/>
    <property type="match status" value="1"/>
</dbReference>
<dbReference type="InterPro" id="IPR029045">
    <property type="entry name" value="ClpP/crotonase-like_dom_sf"/>
</dbReference>
<evidence type="ECO:0000256" key="5">
    <source>
        <dbReference type="SAM" id="MobiDB-lite"/>
    </source>
</evidence>
<proteinExistence type="inferred from homology"/>
<dbReference type="PROSITE" id="PS50106">
    <property type="entry name" value="PDZ"/>
    <property type="match status" value="1"/>
</dbReference>
<sequence length="449" mass="49367">MGIKKKMRVSVLLMTTFAVLAFMIFSGGGFQHKVSAETDDYQDLKVFSEVLSALKKNYVESVDTKKLVYGAVKGMLNTLDAHTAFMPPEVYKEMQVDTRGEFGGLGLQIAIKDKALVVIAPIADTPAAKVGIKSGDVILKVDEFIMTEDSTLMDAVQKMRGRKGTAVTLTVKRASEVEDLIFTMIRDIIRIKSVRSRVLEPGIGYIRLTQFQEHTARDLSGAITKLLNEDIHSLVLDLRNNPGGLLNAANDVSEQFLQNGQLIVSVKSREGKEDEYIAGRSSRLDRMPIIVLVNEGSASASEIVAGALQDWKRAVVVGTQSFGKGSVQTILPLSDGSAIRLTTAKYYTPSGRSIQNTGITPDIIVRPEITKFVKSSPILREKDLDRHLENEMAPDAEQPEAKDETDALPTDEETLAAPEDTQLKKAVDLLKGWRIFKEMEPSIISAQKK</sequence>
<dbReference type="GO" id="GO:0030288">
    <property type="term" value="C:outer membrane-bounded periplasmic space"/>
    <property type="evidence" value="ECO:0007669"/>
    <property type="project" value="TreeGrafter"/>
</dbReference>
<evidence type="ECO:0000256" key="2">
    <source>
        <dbReference type="ARBA" id="ARBA00022670"/>
    </source>
</evidence>
<dbReference type="SMART" id="SM00245">
    <property type="entry name" value="TSPc"/>
    <property type="match status" value="1"/>
</dbReference>
<protein>
    <submittedName>
        <fullName evidence="7">Carboxyl-terminal protease</fullName>
        <ecNumber evidence="7">3.4.21.102</ecNumber>
    </submittedName>
</protein>
<keyword evidence="2 7" id="KW-0645">Protease</keyword>
<dbReference type="Pfam" id="PF03572">
    <property type="entry name" value="Peptidase_S41"/>
    <property type="match status" value="1"/>
</dbReference>
<dbReference type="FunFam" id="3.90.226.10:FF:000029">
    <property type="entry name" value="Peptidase, S41 family"/>
    <property type="match status" value="1"/>
</dbReference>
<dbReference type="GO" id="GO:0007165">
    <property type="term" value="P:signal transduction"/>
    <property type="evidence" value="ECO:0007669"/>
    <property type="project" value="TreeGrafter"/>
</dbReference>
<evidence type="ECO:0000313" key="7">
    <source>
        <dbReference type="EMBL" id="VAX28164.1"/>
    </source>
</evidence>
<dbReference type="AlphaFoldDB" id="A0A3B1CWA8"/>
<dbReference type="GO" id="GO:0004252">
    <property type="term" value="F:serine-type endopeptidase activity"/>
    <property type="evidence" value="ECO:0007669"/>
    <property type="project" value="UniProtKB-EC"/>
</dbReference>
<dbReference type="Pfam" id="PF22694">
    <property type="entry name" value="CtpB_N-like"/>
    <property type="match status" value="1"/>
</dbReference>
<dbReference type="PANTHER" id="PTHR32060:SF30">
    <property type="entry name" value="CARBOXY-TERMINAL PROCESSING PROTEASE CTPA"/>
    <property type="match status" value="1"/>
</dbReference>
<comment type="similarity">
    <text evidence="1">Belongs to the peptidase S41A family.</text>
</comment>
<evidence type="ECO:0000256" key="1">
    <source>
        <dbReference type="ARBA" id="ARBA00009179"/>
    </source>
</evidence>
<dbReference type="Gene3D" id="3.30.750.44">
    <property type="match status" value="1"/>
</dbReference>
<dbReference type="InterPro" id="IPR004447">
    <property type="entry name" value="Peptidase_S41A"/>
</dbReference>
<dbReference type="SUPFAM" id="SSF50156">
    <property type="entry name" value="PDZ domain-like"/>
    <property type="match status" value="1"/>
</dbReference>
<dbReference type="SMART" id="SM00228">
    <property type="entry name" value="PDZ"/>
    <property type="match status" value="1"/>
</dbReference>